<evidence type="ECO:0000259" key="1">
    <source>
        <dbReference type="Pfam" id="PF09002"/>
    </source>
</evidence>
<dbReference type="InterPro" id="IPR011335">
    <property type="entry name" value="Restrct_endonuc-II-like"/>
</dbReference>
<evidence type="ECO:0000313" key="3">
    <source>
        <dbReference type="Proteomes" id="UP000003288"/>
    </source>
</evidence>
<evidence type="ECO:0000313" key="2">
    <source>
        <dbReference type="EMBL" id="EDM23126.1"/>
    </source>
</evidence>
<organism evidence="2 3">
    <name type="scientific">Caminibacter mediatlanticus TB-2</name>
    <dbReference type="NCBI Taxonomy" id="391592"/>
    <lineage>
        <taxon>Bacteria</taxon>
        <taxon>Pseudomonadati</taxon>
        <taxon>Campylobacterota</taxon>
        <taxon>Epsilonproteobacteria</taxon>
        <taxon>Nautiliales</taxon>
        <taxon>Nautiliaceae</taxon>
        <taxon>Caminibacter</taxon>
    </lineage>
</organism>
<dbReference type="Proteomes" id="UP000003288">
    <property type="component" value="Unassembled WGS sequence"/>
</dbReference>
<dbReference type="Pfam" id="PF09002">
    <property type="entry name" value="Card1_endonuc"/>
    <property type="match status" value="1"/>
</dbReference>
<dbReference type="Gene3D" id="3.40.1350.10">
    <property type="match status" value="1"/>
</dbReference>
<protein>
    <recommendedName>
        <fullName evidence="1">Card1 endonuclease domain-containing protein</fullName>
    </recommendedName>
</protein>
<dbReference type="RefSeq" id="WP_007475278.1">
    <property type="nucleotide sequence ID" value="NZ_ABCJ01000009.1"/>
</dbReference>
<feature type="domain" description="Card1 endonuclease" evidence="1">
    <location>
        <begin position="210"/>
        <end position="301"/>
    </location>
</feature>
<reference evidence="2 3" key="1">
    <citation type="journal article" date="2011" name="Stand. Genomic Sci.">
        <title>Draft genome sequence of Caminibacter mediatlanticus strain TB-2, an epsilonproteobacterium isolated from a deep-sea hydrothermal vent.</title>
        <authorList>
            <person name="Giovannelli D."/>
            <person name="Ferriera S."/>
            <person name="Johnson J."/>
            <person name="Kravitz S."/>
            <person name="Perez-Rodriguez I."/>
            <person name="Ricci J."/>
            <person name="O'Brien C."/>
            <person name="Voordeckers J.W."/>
            <person name="Bini E."/>
            <person name="Vetriani C."/>
        </authorList>
    </citation>
    <scope>NUCLEOTIDE SEQUENCE [LARGE SCALE GENOMIC DNA]</scope>
    <source>
        <strain evidence="2 3">TB-2</strain>
    </source>
</reference>
<accession>A0AAI9AFC4</accession>
<dbReference type="EMBL" id="ABCJ01000009">
    <property type="protein sequence ID" value="EDM23126.1"/>
    <property type="molecule type" value="Genomic_DNA"/>
</dbReference>
<name>A0AAI9AFC4_9BACT</name>
<dbReference type="AlphaFoldDB" id="A0AAI9AFC4"/>
<proteinExistence type="predicted"/>
<dbReference type="SUPFAM" id="SSF52980">
    <property type="entry name" value="Restriction endonuclease-like"/>
    <property type="match status" value="1"/>
</dbReference>
<dbReference type="InterPro" id="IPR011856">
    <property type="entry name" value="tRNA_endonuc-like_dom_sf"/>
</dbReference>
<dbReference type="GO" id="GO:0003676">
    <property type="term" value="F:nucleic acid binding"/>
    <property type="evidence" value="ECO:0007669"/>
    <property type="project" value="InterPro"/>
</dbReference>
<dbReference type="InterPro" id="IPR015093">
    <property type="entry name" value="Card1_endonucl_dom"/>
</dbReference>
<sequence length="331" mass="39088">MTLVNIIGNFITSVAPVFFHFKEKISEHIIISDKKEIKKAQKFAKSIENFCNEFGYEIKNRIVLIEEDSYKEIKNFENELINKKDVYINTTDGLSFINTILSYELLDKFNFISYDIFENELIITGNKKIKKYKCKNMDIKEHLILKGIDKFTFALSHKYDKKLLKELFYNTDFSDFVVYLGQNKSFPKGFKKIKKILKQLNITLDFNKSYKVITGDLFEYFVFEYLSERNYFDDIKISVKVSENGIKNEFDILAIKNNHLYIIECKNKKINKILDSLIYKYIALRKNLDYDSKAFIISLDTKFLENLELRANLNNVFLISFKKLNKIGGIL</sequence>
<gene>
    <name evidence="2" type="ORF">CMTB2_05822</name>
</gene>
<comment type="caution">
    <text evidence="2">The sequence shown here is derived from an EMBL/GenBank/DDBJ whole genome shotgun (WGS) entry which is preliminary data.</text>
</comment>